<dbReference type="GO" id="GO:0009055">
    <property type="term" value="F:electron transfer activity"/>
    <property type="evidence" value="ECO:0007669"/>
    <property type="project" value="InterPro"/>
</dbReference>
<dbReference type="EMBL" id="FNNU01000003">
    <property type="protein sequence ID" value="SDX10760.1"/>
    <property type="molecule type" value="Genomic_DNA"/>
</dbReference>
<dbReference type="InterPro" id="IPR051395">
    <property type="entry name" value="Cytochrome_c_Peroxidase/MauG"/>
</dbReference>
<dbReference type="GO" id="GO:0020037">
    <property type="term" value="F:heme binding"/>
    <property type="evidence" value="ECO:0007669"/>
    <property type="project" value="InterPro"/>
</dbReference>
<dbReference type="InterPro" id="IPR009056">
    <property type="entry name" value="Cyt_c-like_dom"/>
</dbReference>
<feature type="signal peptide" evidence="5">
    <location>
        <begin position="1"/>
        <end position="19"/>
    </location>
</feature>
<accession>A0A1H2Z008</accession>
<dbReference type="GO" id="GO:0046872">
    <property type="term" value="F:metal ion binding"/>
    <property type="evidence" value="ECO:0007669"/>
    <property type="project" value="UniProtKB-KW"/>
</dbReference>
<protein>
    <submittedName>
        <fullName evidence="7">CxxC motif-containing protein, DUF1111 family</fullName>
    </submittedName>
</protein>
<keyword evidence="8" id="KW-1185">Reference proteome</keyword>
<gene>
    <name evidence="7" type="ORF">SAMN05216287_2120</name>
</gene>
<dbReference type="Gene3D" id="1.10.760.10">
    <property type="entry name" value="Cytochrome c-like domain"/>
    <property type="match status" value="1"/>
</dbReference>
<dbReference type="PROSITE" id="PS51007">
    <property type="entry name" value="CYTC"/>
    <property type="match status" value="2"/>
</dbReference>
<evidence type="ECO:0000256" key="3">
    <source>
        <dbReference type="ARBA" id="ARBA00023004"/>
    </source>
</evidence>
<dbReference type="InterPro" id="IPR036909">
    <property type="entry name" value="Cyt_c-like_dom_sf"/>
</dbReference>
<keyword evidence="3 4" id="KW-0408">Iron</keyword>
<evidence type="ECO:0000256" key="4">
    <source>
        <dbReference type="PROSITE-ProRule" id="PRU00433"/>
    </source>
</evidence>
<feature type="domain" description="Cytochrome c" evidence="6">
    <location>
        <begin position="315"/>
        <end position="447"/>
    </location>
</feature>
<evidence type="ECO:0000256" key="5">
    <source>
        <dbReference type="SAM" id="SignalP"/>
    </source>
</evidence>
<organism evidence="7 8">
    <name type="scientific">Pseudomonas kuykendallii</name>
    <dbReference type="NCBI Taxonomy" id="1007099"/>
    <lineage>
        <taxon>Bacteria</taxon>
        <taxon>Pseudomonadati</taxon>
        <taxon>Pseudomonadota</taxon>
        <taxon>Gammaproteobacteria</taxon>
        <taxon>Pseudomonadales</taxon>
        <taxon>Pseudomonadaceae</taxon>
        <taxon>Pseudomonas</taxon>
    </lineage>
</organism>
<dbReference type="GO" id="GO:0004130">
    <property type="term" value="F:cytochrome-c peroxidase activity"/>
    <property type="evidence" value="ECO:0007669"/>
    <property type="project" value="TreeGrafter"/>
</dbReference>
<dbReference type="OrthoDB" id="9805202at2"/>
<evidence type="ECO:0000256" key="2">
    <source>
        <dbReference type="ARBA" id="ARBA00022723"/>
    </source>
</evidence>
<keyword evidence="1 4" id="KW-0349">Heme</keyword>
<dbReference type="InterPro" id="IPR010538">
    <property type="entry name" value="DHOR"/>
</dbReference>
<dbReference type="PANTHER" id="PTHR30600:SF4">
    <property type="entry name" value="CYTOCHROME C DOMAIN-CONTAINING PROTEIN"/>
    <property type="match status" value="1"/>
</dbReference>
<proteinExistence type="predicted"/>
<evidence type="ECO:0000259" key="6">
    <source>
        <dbReference type="PROSITE" id="PS51007"/>
    </source>
</evidence>
<dbReference type="AlphaFoldDB" id="A0A1H2Z008"/>
<sequence>MRRLTTFGLLLALASAAHAEPPLQTGVEEAGRQAFATPMAGLDAERSAAFLRGRSLFRQVWVIAPSRDEAVDGLGPLYNRPACTSCHPANGRGQAPEQPGQRMASMLVRLSLPGRGAHGGPLPHPVYGDQLNETGVPGVPGEGRARLVWTQTAFRFADGETASLRQPRIEFDELAYGSLDGVLTSARVGPPVFGLGLLDAVDDATLEALAAEPQADGVQGRVNRVWSPQASTPQVGRFGLKANVARLREQIAGALHGDMGITSTLHPRENCSAAQTACASTPNGGQPELSDAQLDDMETYLAYLAVPARRDLDAAVVRQGEAQFQALGCGGCHRPQLVTGERAADPRLRGLTIAPYSDLLLHDMGEGLADERPDYLASGRDWRTAPLWGIGLAQQLSSSAGFLHDGRARSLSEAILWHGGEALPARERFVALPRENRQALLAFLGSL</sequence>
<dbReference type="STRING" id="1007099.SAMN05216287_2120"/>
<evidence type="ECO:0000313" key="8">
    <source>
        <dbReference type="Proteomes" id="UP000243778"/>
    </source>
</evidence>
<reference evidence="8" key="1">
    <citation type="submission" date="2016-10" db="EMBL/GenBank/DDBJ databases">
        <authorList>
            <person name="Varghese N."/>
            <person name="Submissions S."/>
        </authorList>
    </citation>
    <scope>NUCLEOTIDE SEQUENCE [LARGE SCALE GENOMIC DNA]</scope>
    <source>
        <strain evidence="8">NRRL B-59562</strain>
    </source>
</reference>
<keyword evidence="5" id="KW-0732">Signal</keyword>
<dbReference type="PIRSF" id="PIRSF028099">
    <property type="entry name" value="DUF1111"/>
    <property type="match status" value="1"/>
</dbReference>
<keyword evidence="2 4" id="KW-0479">Metal-binding</keyword>
<name>A0A1H2Z008_9PSED</name>
<dbReference type="Pfam" id="PF06537">
    <property type="entry name" value="DHOR"/>
    <property type="match status" value="1"/>
</dbReference>
<feature type="chain" id="PRO_5017338901" evidence="5">
    <location>
        <begin position="20"/>
        <end position="447"/>
    </location>
</feature>
<dbReference type="RefSeq" id="WP_090227649.1">
    <property type="nucleotide sequence ID" value="NZ_FNNU01000003.1"/>
</dbReference>
<evidence type="ECO:0000313" key="7">
    <source>
        <dbReference type="EMBL" id="SDX10760.1"/>
    </source>
</evidence>
<evidence type="ECO:0000256" key="1">
    <source>
        <dbReference type="ARBA" id="ARBA00022617"/>
    </source>
</evidence>
<feature type="domain" description="Cytochrome c" evidence="6">
    <location>
        <begin position="48"/>
        <end position="305"/>
    </location>
</feature>
<dbReference type="SUPFAM" id="SSF46626">
    <property type="entry name" value="Cytochrome c"/>
    <property type="match status" value="1"/>
</dbReference>
<dbReference type="PANTHER" id="PTHR30600">
    <property type="entry name" value="CYTOCHROME C PEROXIDASE-RELATED"/>
    <property type="match status" value="1"/>
</dbReference>
<dbReference type="Proteomes" id="UP000243778">
    <property type="component" value="Unassembled WGS sequence"/>
</dbReference>